<dbReference type="Gene3D" id="3.40.630.30">
    <property type="match status" value="1"/>
</dbReference>
<dbReference type="InterPro" id="IPR052564">
    <property type="entry name" value="N-acetyltrans/Recomb-assoc"/>
</dbReference>
<evidence type="ECO:0000259" key="1">
    <source>
        <dbReference type="PROSITE" id="PS51186"/>
    </source>
</evidence>
<dbReference type="PANTHER" id="PTHR43451:SF1">
    <property type="entry name" value="ACETYLTRANSFERASE"/>
    <property type="match status" value="1"/>
</dbReference>
<keyword evidence="3" id="KW-1185">Reference proteome</keyword>
<evidence type="ECO:0000313" key="3">
    <source>
        <dbReference type="Proteomes" id="UP000190064"/>
    </source>
</evidence>
<dbReference type="SUPFAM" id="SSF55729">
    <property type="entry name" value="Acyl-CoA N-acyltransferases (Nat)"/>
    <property type="match status" value="1"/>
</dbReference>
<evidence type="ECO:0000313" key="2">
    <source>
        <dbReference type="EMBL" id="OOV87950.1"/>
    </source>
</evidence>
<dbReference type="GO" id="GO:0016747">
    <property type="term" value="F:acyltransferase activity, transferring groups other than amino-acyl groups"/>
    <property type="evidence" value="ECO:0007669"/>
    <property type="project" value="InterPro"/>
</dbReference>
<dbReference type="STRING" id="966.BTA35_0206740"/>
<dbReference type="PROSITE" id="PS51186">
    <property type="entry name" value="GNAT"/>
    <property type="match status" value="1"/>
</dbReference>
<dbReference type="Proteomes" id="UP000190064">
    <property type="component" value="Unassembled WGS sequence"/>
</dbReference>
<dbReference type="InterPro" id="IPR000182">
    <property type="entry name" value="GNAT_dom"/>
</dbReference>
<accession>A0A1T1HDZ4</accession>
<gene>
    <name evidence="2" type="ORF">BTA35_0206740</name>
</gene>
<organism evidence="2 3">
    <name type="scientific">Oceanospirillum linum</name>
    <dbReference type="NCBI Taxonomy" id="966"/>
    <lineage>
        <taxon>Bacteria</taxon>
        <taxon>Pseudomonadati</taxon>
        <taxon>Pseudomonadota</taxon>
        <taxon>Gammaproteobacteria</taxon>
        <taxon>Oceanospirillales</taxon>
        <taxon>Oceanospirillaceae</taxon>
        <taxon>Oceanospirillum</taxon>
    </lineage>
</organism>
<dbReference type="InterPro" id="IPR016181">
    <property type="entry name" value="Acyl_CoA_acyltransferase"/>
</dbReference>
<sequence>MKVRPVLRRDLRAIRRVCWRSFQSSVAKDLSAEGAKTFAGVITPRAFKERMRKGHLMFVALAGRYPVGFIELKEHRHIAVFFIAPEFQRQGVGRKLLEVVFVHLQGEVVTVNASLTSVTAYQRFGFELNGDVDESGGLVYQPMKLKLSRASGAHFGDHHRT</sequence>
<proteinExistence type="predicted"/>
<feature type="domain" description="N-acetyltransferase" evidence="1">
    <location>
        <begin position="1"/>
        <end position="148"/>
    </location>
</feature>
<dbReference type="Pfam" id="PF13673">
    <property type="entry name" value="Acetyltransf_10"/>
    <property type="match status" value="1"/>
</dbReference>
<dbReference type="EMBL" id="MTSD02000002">
    <property type="protein sequence ID" value="OOV87950.1"/>
    <property type="molecule type" value="Genomic_DNA"/>
</dbReference>
<dbReference type="AlphaFoldDB" id="A0A1T1HDZ4"/>
<name>A0A1T1HDZ4_OCELI</name>
<reference evidence="2" key="1">
    <citation type="submission" date="2017-02" db="EMBL/GenBank/DDBJ databases">
        <title>Draft Genome Sequence of the Salt Water Bacterium Oceanospirillum linum ATCC 11336.</title>
        <authorList>
            <person name="Trachtenberg A.M."/>
            <person name="Carney J.G."/>
            <person name="Linnane J.D."/>
            <person name="Rheaume B.A."/>
            <person name="Pitts N.L."/>
            <person name="Mykles D.L."/>
            <person name="Maclea K.S."/>
        </authorList>
    </citation>
    <scope>NUCLEOTIDE SEQUENCE [LARGE SCALE GENOMIC DNA]</scope>
    <source>
        <strain evidence="2">ATCC 11336</strain>
    </source>
</reference>
<dbReference type="PANTHER" id="PTHR43451">
    <property type="entry name" value="ACETYLTRANSFERASE (GNAT) FAMILY PROTEIN"/>
    <property type="match status" value="1"/>
</dbReference>
<dbReference type="CDD" id="cd04301">
    <property type="entry name" value="NAT_SF"/>
    <property type="match status" value="1"/>
</dbReference>
<protein>
    <recommendedName>
        <fullName evidence="1">N-acetyltransferase domain-containing protein</fullName>
    </recommendedName>
</protein>
<comment type="caution">
    <text evidence="2">The sequence shown here is derived from an EMBL/GenBank/DDBJ whole genome shotgun (WGS) entry which is preliminary data.</text>
</comment>